<keyword evidence="1" id="KW-0812">Transmembrane</keyword>
<protein>
    <submittedName>
        <fullName evidence="2">DUF2142 domain-containing protein</fullName>
    </submittedName>
</protein>
<feature type="transmembrane region" description="Helical" evidence="1">
    <location>
        <begin position="239"/>
        <end position="257"/>
    </location>
</feature>
<sequence length="492" mass="55053">MNLDTFTGHLKLSDSYRKALTFIVYPLIAALSLCLGFFYYCAFKASAIGLPGLWLSALPLIACLFVGVLLLIKEQHNPAICFVVIGVPAVTAFGLFMLPANVPDEASHIWQAAALLSRNGNGFDVVSCFQLGQFPSSYADYFNAMTQPTDWSSVFVCHTYLGSYYPHLYLIPGVILGFAQQTGFNAFVALSVSRVCAGLIYCFAAYWIIKLMPVGKNAVLIFLLNPILLQQEASVSADSVANIVAILYVAVVVKIYADSLYSYRSLLALILLSVLLLLSKIMFFPLVLLNLIHWKKLKGTDSYIKFIFSFFAIAFVASCAFVSLYHGSFMPDSFDLMRAPLHCAKVFIKSIWEMGPFWFQSYAGYNLGALSINVWPFCFWLYIILQSVVLFYNDENNKKLFCSTDRFVMIAVVFVNFFLIVMTMRNWTLTVDKREDIIMGVQGRYLFPLVLPVLLNILRPIKSSSEGHVLLGSSLIMSTILFVDFISILSAF</sequence>
<evidence type="ECO:0000313" key="2">
    <source>
        <dbReference type="EMBL" id="QIA33404.1"/>
    </source>
</evidence>
<keyword evidence="1" id="KW-1133">Transmembrane helix</keyword>
<dbReference type="RefSeq" id="WP_040360056.1">
    <property type="nucleotide sequence ID" value="NZ_AAVN02000014.1"/>
</dbReference>
<accession>A0A858B4F7</accession>
<feature type="transmembrane region" description="Helical" evidence="1">
    <location>
        <begin position="52"/>
        <end position="72"/>
    </location>
</feature>
<dbReference type="AlphaFoldDB" id="A0A858B4F7"/>
<organism evidence="2 3">
    <name type="scientific">Collinsella aerofaciens (strain ATCC 25986 / DSM 3979 / JCM 10188 / KCTC 3647 / NCTC 11838 / VPI 1003)</name>
    <dbReference type="NCBI Taxonomy" id="411903"/>
    <lineage>
        <taxon>Bacteria</taxon>
        <taxon>Bacillati</taxon>
        <taxon>Actinomycetota</taxon>
        <taxon>Coriobacteriia</taxon>
        <taxon>Coriobacteriales</taxon>
        <taxon>Coriobacteriaceae</taxon>
        <taxon>Collinsella</taxon>
    </lineage>
</organism>
<keyword evidence="1" id="KW-0472">Membrane</keyword>
<feature type="transmembrane region" description="Helical" evidence="1">
    <location>
        <begin position="20"/>
        <end position="40"/>
    </location>
</feature>
<dbReference type="Pfam" id="PF09913">
    <property type="entry name" value="DUF2142"/>
    <property type="match status" value="1"/>
</dbReference>
<feature type="transmembrane region" description="Helical" evidence="1">
    <location>
        <begin position="269"/>
        <end position="291"/>
    </location>
</feature>
<reference evidence="2 3" key="1">
    <citation type="submission" date="2020-01" db="EMBL/GenBank/DDBJ databases">
        <title>Complete genome sequence of Collinsella aerofaciens JCM 10188(T).</title>
        <authorList>
            <person name="Tourlousse D.M."/>
            <person name="Sakamoto M."/>
            <person name="Miura T."/>
            <person name="Narita K."/>
            <person name="Ohashi A."/>
            <person name="Uchino Y."/>
            <person name="Yamazoe A."/>
            <person name="Kameyama K."/>
            <person name="Terauchi J."/>
            <person name="Ohkuma M."/>
            <person name="Kawasaki H."/>
            <person name="Sekiguchi Y."/>
        </authorList>
    </citation>
    <scope>NUCLEOTIDE SEQUENCE [LARGE SCALE GENOMIC DNA]</scope>
    <source>
        <strain evidence="2 3">JCM 10188</strain>
    </source>
</reference>
<gene>
    <name evidence="2" type="ORF">GXM19_03500</name>
</gene>
<dbReference type="Proteomes" id="UP000464211">
    <property type="component" value="Chromosome"/>
</dbReference>
<proteinExistence type="predicted"/>
<feature type="transmembrane region" description="Helical" evidence="1">
    <location>
        <begin position="362"/>
        <end position="385"/>
    </location>
</feature>
<dbReference type="EMBL" id="CP048433">
    <property type="protein sequence ID" value="QIA33404.1"/>
    <property type="molecule type" value="Genomic_DNA"/>
</dbReference>
<feature type="transmembrane region" description="Helical" evidence="1">
    <location>
        <begin position="469"/>
        <end position="491"/>
    </location>
</feature>
<evidence type="ECO:0000313" key="3">
    <source>
        <dbReference type="Proteomes" id="UP000464211"/>
    </source>
</evidence>
<dbReference type="InterPro" id="IPR018674">
    <property type="entry name" value="DUF2142_membrane"/>
</dbReference>
<evidence type="ECO:0000256" key="1">
    <source>
        <dbReference type="SAM" id="Phobius"/>
    </source>
</evidence>
<dbReference type="GeneID" id="92849480"/>
<feature type="transmembrane region" description="Helical" evidence="1">
    <location>
        <begin position="406"/>
        <end position="425"/>
    </location>
</feature>
<name>A0A858B4F7_COLAA</name>
<feature type="transmembrane region" description="Helical" evidence="1">
    <location>
        <begin position="303"/>
        <end position="325"/>
    </location>
</feature>
<feature type="transmembrane region" description="Helical" evidence="1">
    <location>
        <begin position="79"/>
        <end position="98"/>
    </location>
</feature>